<evidence type="ECO:0000313" key="1">
    <source>
        <dbReference type="EMBL" id="VEL22764.1"/>
    </source>
</evidence>
<dbReference type="EMBL" id="CAAALY010058296">
    <property type="protein sequence ID" value="VEL22764.1"/>
    <property type="molecule type" value="Genomic_DNA"/>
</dbReference>
<reference evidence="1" key="1">
    <citation type="submission" date="2018-11" db="EMBL/GenBank/DDBJ databases">
        <authorList>
            <consortium name="Pathogen Informatics"/>
        </authorList>
    </citation>
    <scope>NUCLEOTIDE SEQUENCE</scope>
</reference>
<comment type="caution">
    <text evidence="1">The sequence shown here is derived from an EMBL/GenBank/DDBJ whole genome shotgun (WGS) entry which is preliminary data.</text>
</comment>
<gene>
    <name evidence="1" type="ORF">PXEA_LOCUS16204</name>
</gene>
<name>A0A448WXQ1_9PLAT</name>
<protein>
    <submittedName>
        <fullName evidence="1">Uncharacterized protein</fullName>
    </submittedName>
</protein>
<sequence length="84" mass="9233">MQKSDFIAFSQLAPVVRSRPDPVKGSLSELFCQSSALNSRFGRFPDMSPVAWLASSVNLAWLSTEMLGEEIRRSVPPEDDGDSS</sequence>
<organism evidence="1 2">
    <name type="scientific">Protopolystoma xenopodis</name>
    <dbReference type="NCBI Taxonomy" id="117903"/>
    <lineage>
        <taxon>Eukaryota</taxon>
        <taxon>Metazoa</taxon>
        <taxon>Spiralia</taxon>
        <taxon>Lophotrochozoa</taxon>
        <taxon>Platyhelminthes</taxon>
        <taxon>Monogenea</taxon>
        <taxon>Polyopisthocotylea</taxon>
        <taxon>Polystomatidea</taxon>
        <taxon>Polystomatidae</taxon>
        <taxon>Protopolystoma</taxon>
    </lineage>
</organism>
<dbReference type="Proteomes" id="UP000784294">
    <property type="component" value="Unassembled WGS sequence"/>
</dbReference>
<keyword evidence="2" id="KW-1185">Reference proteome</keyword>
<proteinExistence type="predicted"/>
<accession>A0A448WXQ1</accession>
<evidence type="ECO:0000313" key="2">
    <source>
        <dbReference type="Proteomes" id="UP000784294"/>
    </source>
</evidence>
<dbReference type="AlphaFoldDB" id="A0A448WXQ1"/>